<keyword evidence="2" id="KW-1185">Reference proteome</keyword>
<dbReference type="Proteomes" id="UP001224775">
    <property type="component" value="Unassembled WGS sequence"/>
</dbReference>
<proteinExistence type="predicted"/>
<dbReference type="EMBL" id="JATAAI010000006">
    <property type="protein sequence ID" value="KAK1745001.1"/>
    <property type="molecule type" value="Genomic_DNA"/>
</dbReference>
<evidence type="ECO:0000313" key="2">
    <source>
        <dbReference type="Proteomes" id="UP001224775"/>
    </source>
</evidence>
<accession>A0AAD9DET6</accession>
<organism evidence="1 2">
    <name type="scientific">Skeletonema marinoi</name>
    <dbReference type="NCBI Taxonomy" id="267567"/>
    <lineage>
        <taxon>Eukaryota</taxon>
        <taxon>Sar</taxon>
        <taxon>Stramenopiles</taxon>
        <taxon>Ochrophyta</taxon>
        <taxon>Bacillariophyta</taxon>
        <taxon>Coscinodiscophyceae</taxon>
        <taxon>Thalassiosirophycidae</taxon>
        <taxon>Thalassiosirales</taxon>
        <taxon>Skeletonemataceae</taxon>
        <taxon>Skeletonema</taxon>
        <taxon>Skeletonema marinoi-dohrnii complex</taxon>
    </lineage>
</organism>
<comment type="caution">
    <text evidence="1">The sequence shown here is derived from an EMBL/GenBank/DDBJ whole genome shotgun (WGS) entry which is preliminary data.</text>
</comment>
<evidence type="ECO:0008006" key="3">
    <source>
        <dbReference type="Google" id="ProtNLM"/>
    </source>
</evidence>
<sequence length="265" mass="30555">MERENGARPRQHPSTAQRCSHIELPPGKVVVQEAPHFFCDTNNLAEMLLENKGRFHREGEQRIPKRGVKILHLVRDPFSMAISNYNYHSQDPTPEGWVKDKTRNICGKKEFFGDTLAELLLPTLVSPGVDFDEPPIVTKEEFDMLYDKCNHLFRAQRGFEDESYYFHLRQLDPSHGIKLSTLQQMVNGGDIFLMANNIIKLNQIRTIQSRVNDINDGGNTMKSKYDKIQILTMSLSDFTHYPRRSTLKYLNLCTATPCLEKKKAE</sequence>
<name>A0AAD9DET6_9STRA</name>
<reference evidence="1" key="1">
    <citation type="submission" date="2023-06" db="EMBL/GenBank/DDBJ databases">
        <title>Survivors Of The Sea: Transcriptome response of Skeletonema marinoi to long-term dormancy.</title>
        <authorList>
            <person name="Pinder M.I.M."/>
            <person name="Kourtchenko O."/>
            <person name="Robertson E.K."/>
            <person name="Larsson T."/>
            <person name="Maumus F."/>
            <person name="Osuna-Cruz C.M."/>
            <person name="Vancaester E."/>
            <person name="Stenow R."/>
            <person name="Vandepoele K."/>
            <person name="Ploug H."/>
            <person name="Bruchert V."/>
            <person name="Godhe A."/>
            <person name="Topel M."/>
        </authorList>
    </citation>
    <scope>NUCLEOTIDE SEQUENCE</scope>
    <source>
        <strain evidence="1">R05AC</strain>
    </source>
</reference>
<dbReference type="AlphaFoldDB" id="A0AAD9DET6"/>
<evidence type="ECO:0000313" key="1">
    <source>
        <dbReference type="EMBL" id="KAK1745001.1"/>
    </source>
</evidence>
<protein>
    <recommendedName>
        <fullName evidence="3">Sulfotransferase domain-containing protein</fullName>
    </recommendedName>
</protein>
<gene>
    <name evidence="1" type="ORF">QTG54_004292</name>
</gene>